<sequence length="108" mass="11239">MAATILAPSDNSPSSLSFILLPFDALPCIPVVALVVILGVSFIFSKNNIVAPSQIEFSHSPTSVFAPFAPGNKTKPYATCTPHQMAAAASHPRPPSVLAGPALQFPVQ</sequence>
<evidence type="ECO:0000313" key="4">
    <source>
        <dbReference type="Proteomes" id="UP000054272"/>
    </source>
</evidence>
<accession>A0ABR5BVU7</accession>
<evidence type="ECO:0000313" key="3">
    <source>
        <dbReference type="EMBL" id="KIR79780.1"/>
    </source>
</evidence>
<organism evidence="3 4">
    <name type="scientific">Cryptococcus gattii EJB2</name>
    <dbReference type="NCBI Taxonomy" id="1296103"/>
    <lineage>
        <taxon>Eukaryota</taxon>
        <taxon>Fungi</taxon>
        <taxon>Dikarya</taxon>
        <taxon>Basidiomycota</taxon>
        <taxon>Agaricomycotina</taxon>
        <taxon>Tremellomycetes</taxon>
        <taxon>Tremellales</taxon>
        <taxon>Cryptococcaceae</taxon>
        <taxon>Cryptococcus</taxon>
        <taxon>Cryptococcus gattii species complex</taxon>
    </lineage>
</organism>
<reference evidence="3 4" key="1">
    <citation type="submission" date="2015-01" db="EMBL/GenBank/DDBJ databases">
        <title>The Genome Sequence of Cryptococcus gattii EJB2.</title>
        <authorList>
            <consortium name="The Broad Institute Genomics Platform"/>
            <person name="Cuomo C."/>
            <person name="Litvintseva A."/>
            <person name="Chen Y."/>
            <person name="Heitman J."/>
            <person name="Sun S."/>
            <person name="Springer D."/>
            <person name="Dromer F."/>
            <person name="Young S."/>
            <person name="Zeng Q."/>
            <person name="Gargeya S."/>
            <person name="Abouelleil A."/>
            <person name="Alvarado L."/>
            <person name="Chapman S.B."/>
            <person name="Gainer-Dewar J."/>
            <person name="Goldberg J."/>
            <person name="Griggs A."/>
            <person name="Gujja S."/>
            <person name="Hansen M."/>
            <person name="Howarth C."/>
            <person name="Imamovic A."/>
            <person name="Larimer J."/>
            <person name="Murphy C."/>
            <person name="Naylor J."/>
            <person name="Pearson M."/>
            <person name="Priest M."/>
            <person name="Roberts A."/>
            <person name="Saif S."/>
            <person name="Shea T."/>
            <person name="Sykes S."/>
            <person name="Wortman J."/>
            <person name="Nusbaum C."/>
            <person name="Birren B."/>
        </authorList>
    </citation>
    <scope>NUCLEOTIDE SEQUENCE [LARGE SCALE GENOMIC DNA]</scope>
    <source>
        <strain evidence="3 4">EJB2</strain>
    </source>
</reference>
<evidence type="ECO:0000256" key="2">
    <source>
        <dbReference type="SAM" id="Phobius"/>
    </source>
</evidence>
<gene>
    <name evidence="3" type="ORF">I306_03241</name>
</gene>
<protein>
    <submittedName>
        <fullName evidence="3">Uncharacterized protein</fullName>
    </submittedName>
</protein>
<dbReference type="EMBL" id="KN848673">
    <property type="protein sequence ID" value="KIR79780.1"/>
    <property type="molecule type" value="Genomic_DNA"/>
</dbReference>
<keyword evidence="2" id="KW-0812">Transmembrane</keyword>
<keyword evidence="2" id="KW-1133">Transmembrane helix</keyword>
<proteinExistence type="predicted"/>
<keyword evidence="2" id="KW-0472">Membrane</keyword>
<evidence type="ECO:0000256" key="1">
    <source>
        <dbReference type="SAM" id="MobiDB-lite"/>
    </source>
</evidence>
<dbReference type="Proteomes" id="UP000054272">
    <property type="component" value="Unassembled WGS sequence"/>
</dbReference>
<name>A0ABR5BVU7_9TREE</name>
<feature type="region of interest" description="Disordered" evidence="1">
    <location>
        <begin position="85"/>
        <end position="108"/>
    </location>
</feature>
<feature type="transmembrane region" description="Helical" evidence="2">
    <location>
        <begin position="20"/>
        <end position="44"/>
    </location>
</feature>
<keyword evidence="4" id="KW-1185">Reference proteome</keyword>